<comment type="caution">
    <text evidence="1">The sequence shown here is derived from an EMBL/GenBank/DDBJ whole genome shotgun (WGS) entry which is preliminary data.</text>
</comment>
<protein>
    <submittedName>
        <fullName evidence="1">Uncharacterized protein</fullName>
    </submittedName>
</protein>
<evidence type="ECO:0000313" key="1">
    <source>
        <dbReference type="EMBL" id="MFE1352405.1"/>
    </source>
</evidence>
<dbReference type="EMBL" id="JBHYPX010000016">
    <property type="protein sequence ID" value="MFE1352405.1"/>
    <property type="molecule type" value="Genomic_DNA"/>
</dbReference>
<gene>
    <name evidence="1" type="ORF">ACFW6T_10495</name>
</gene>
<sequence>MAEDEIERRLAAVADGGADRDAVDRWACRQLLADGREWDETSRWALELLAGIDLRHGPGEPYLHDEEQVGEWLAEYRRRRRAEG</sequence>
<keyword evidence="2" id="KW-1185">Reference proteome</keyword>
<reference evidence="1 2" key="1">
    <citation type="submission" date="2024-09" db="EMBL/GenBank/DDBJ databases">
        <title>The Natural Products Discovery Center: Release of the First 8490 Sequenced Strains for Exploring Actinobacteria Biosynthetic Diversity.</title>
        <authorList>
            <person name="Kalkreuter E."/>
            <person name="Kautsar S.A."/>
            <person name="Yang D."/>
            <person name="Bader C.D."/>
            <person name="Teijaro C.N."/>
            <person name="Fluegel L."/>
            <person name="Davis C.M."/>
            <person name="Simpson J.R."/>
            <person name="Lauterbach L."/>
            <person name="Steele A.D."/>
            <person name="Gui C."/>
            <person name="Meng S."/>
            <person name="Li G."/>
            <person name="Viehrig K."/>
            <person name="Ye F."/>
            <person name="Su P."/>
            <person name="Kiefer A.F."/>
            <person name="Nichols A."/>
            <person name="Cepeda A.J."/>
            <person name="Yan W."/>
            <person name="Fan B."/>
            <person name="Jiang Y."/>
            <person name="Adhikari A."/>
            <person name="Zheng C.-J."/>
            <person name="Schuster L."/>
            <person name="Cowan T.M."/>
            <person name="Smanski M.J."/>
            <person name="Chevrette M.G."/>
            <person name="De Carvalho L.P.S."/>
            <person name="Shen B."/>
        </authorList>
    </citation>
    <scope>NUCLEOTIDE SEQUENCE [LARGE SCALE GENOMIC DNA]</scope>
    <source>
        <strain evidence="1 2">NPDC058753</strain>
    </source>
</reference>
<accession>A0ABW6GI78</accession>
<dbReference type="Proteomes" id="UP001599542">
    <property type="component" value="Unassembled WGS sequence"/>
</dbReference>
<proteinExistence type="predicted"/>
<evidence type="ECO:0000313" key="2">
    <source>
        <dbReference type="Proteomes" id="UP001599542"/>
    </source>
</evidence>
<name>A0ABW6GI78_9ACTN</name>
<dbReference type="RefSeq" id="WP_380325304.1">
    <property type="nucleotide sequence ID" value="NZ_JBHYPW010000028.1"/>
</dbReference>
<organism evidence="1 2">
    <name type="scientific">Kitasatospora phosalacinea</name>
    <dbReference type="NCBI Taxonomy" id="2065"/>
    <lineage>
        <taxon>Bacteria</taxon>
        <taxon>Bacillati</taxon>
        <taxon>Actinomycetota</taxon>
        <taxon>Actinomycetes</taxon>
        <taxon>Kitasatosporales</taxon>
        <taxon>Streptomycetaceae</taxon>
        <taxon>Kitasatospora</taxon>
    </lineage>
</organism>